<protein>
    <submittedName>
        <fullName evidence="1">Uncharacterized protein</fullName>
    </submittedName>
</protein>
<comment type="caution">
    <text evidence="1">The sequence shown here is derived from an EMBL/GenBank/DDBJ whole genome shotgun (WGS) entry which is preliminary data.</text>
</comment>
<proteinExistence type="predicted"/>
<dbReference type="EMBL" id="CAJNOR010001904">
    <property type="protein sequence ID" value="CAF1217717.1"/>
    <property type="molecule type" value="Genomic_DNA"/>
</dbReference>
<evidence type="ECO:0000313" key="1">
    <source>
        <dbReference type="EMBL" id="CAF1217717.1"/>
    </source>
</evidence>
<dbReference type="AlphaFoldDB" id="A0A814XJW9"/>
<accession>A0A814XJW9</accession>
<dbReference type="SUPFAM" id="SSF52047">
    <property type="entry name" value="RNI-like"/>
    <property type="match status" value="1"/>
</dbReference>
<keyword evidence="2" id="KW-1185">Reference proteome</keyword>
<evidence type="ECO:0000313" key="2">
    <source>
        <dbReference type="Proteomes" id="UP000663828"/>
    </source>
</evidence>
<sequence>MLKSTLPSMPQLSSVYLESQSPMNEIFSPTNVYLPITNLTTQYLEFSELLQILHDLPLLNCLNVGYINSEYDSDEDLSNQLCNAVHLRKLNINEFPYSFEKIKMLLQCTPNLAHLALSAHNNLSMFDAHQWEDLIVSSLHNLNAFKFSFTTTNANKNIMSKLKQFRSDFWLKKHQWFTDYVLREDTECYIPCADSLILTSKAGLDKTETTQFCEKKYLGILKTIVNLSNIRSLRIPKMNQRDLSLLLTEILKEAPRLTSLSLYAKDLLELCNNELCQDLNKRITNLHLDTDTVTSFRDYDELNRFCKIFPSISQMTCGFDKLERMLYLMKQLSSLSVVNGIFPQFWYFHDLSFRFGTLTSEWNAVYEVDYLETSLRLRVWIGRE</sequence>
<organism evidence="1 2">
    <name type="scientific">Adineta ricciae</name>
    <name type="common">Rotifer</name>
    <dbReference type="NCBI Taxonomy" id="249248"/>
    <lineage>
        <taxon>Eukaryota</taxon>
        <taxon>Metazoa</taxon>
        <taxon>Spiralia</taxon>
        <taxon>Gnathifera</taxon>
        <taxon>Rotifera</taxon>
        <taxon>Eurotatoria</taxon>
        <taxon>Bdelloidea</taxon>
        <taxon>Adinetida</taxon>
        <taxon>Adinetidae</taxon>
        <taxon>Adineta</taxon>
    </lineage>
</organism>
<reference evidence="1" key="1">
    <citation type="submission" date="2021-02" db="EMBL/GenBank/DDBJ databases">
        <authorList>
            <person name="Nowell W R."/>
        </authorList>
    </citation>
    <scope>NUCLEOTIDE SEQUENCE</scope>
</reference>
<gene>
    <name evidence="1" type="ORF">XAT740_LOCUS24537</name>
</gene>
<dbReference type="Proteomes" id="UP000663828">
    <property type="component" value="Unassembled WGS sequence"/>
</dbReference>
<name>A0A814XJW9_ADIRI</name>